<evidence type="ECO:0000313" key="3">
    <source>
        <dbReference type="Proteomes" id="UP001052655"/>
    </source>
</evidence>
<sequence>MPPLESTRIHGLEITQTEHRFELIELDRFRYTTPKQIQAFVNHLYGIEQHLRLLNAKRGMLTDGTMPEYLIRRTGGVVGLLGRLIEDGAQEAMDSGREVLDEDLLDEIVLRREEMTDAPDEPVPAATAPVARRSSGVQRRSRNTVFDDHGPRTADDRTG</sequence>
<name>A0ABQ3PUI9_9ACTN</name>
<keyword evidence="3" id="KW-1185">Reference proteome</keyword>
<evidence type="ECO:0000313" key="2">
    <source>
        <dbReference type="EMBL" id="GHI28687.1"/>
    </source>
</evidence>
<gene>
    <name evidence="2" type="ORF">Sdagh_04170</name>
</gene>
<dbReference type="EMBL" id="BNDX01000002">
    <property type="protein sequence ID" value="GHI28687.1"/>
    <property type="molecule type" value="Genomic_DNA"/>
</dbReference>
<protein>
    <submittedName>
        <fullName evidence="2">Uncharacterized protein</fullName>
    </submittedName>
</protein>
<dbReference type="Proteomes" id="UP001052655">
    <property type="component" value="Unassembled WGS sequence"/>
</dbReference>
<reference evidence="2" key="1">
    <citation type="submission" date="2024-05" db="EMBL/GenBank/DDBJ databases">
        <title>Whole genome shotgun sequence of Streptomyces daghestanicus NBRC 12762.</title>
        <authorList>
            <person name="Komaki H."/>
            <person name="Tamura T."/>
        </authorList>
    </citation>
    <scope>NUCLEOTIDE SEQUENCE</scope>
    <source>
        <strain evidence="2">NBRC 12762</strain>
    </source>
</reference>
<feature type="compositionally biased region" description="Basic and acidic residues" evidence="1">
    <location>
        <begin position="145"/>
        <end position="159"/>
    </location>
</feature>
<dbReference type="RefSeq" id="WP_226534440.1">
    <property type="nucleotide sequence ID" value="NZ_BMTC01000014.1"/>
</dbReference>
<accession>A0ABQ3PUI9</accession>
<proteinExistence type="predicted"/>
<organism evidence="2 3">
    <name type="scientific">Streptomyces daghestanicus</name>
    <dbReference type="NCBI Taxonomy" id="66885"/>
    <lineage>
        <taxon>Bacteria</taxon>
        <taxon>Bacillati</taxon>
        <taxon>Actinomycetota</taxon>
        <taxon>Actinomycetes</taxon>
        <taxon>Kitasatosporales</taxon>
        <taxon>Streptomycetaceae</taxon>
        <taxon>Streptomyces</taxon>
    </lineage>
</organism>
<evidence type="ECO:0000256" key="1">
    <source>
        <dbReference type="SAM" id="MobiDB-lite"/>
    </source>
</evidence>
<feature type="region of interest" description="Disordered" evidence="1">
    <location>
        <begin position="115"/>
        <end position="159"/>
    </location>
</feature>
<comment type="caution">
    <text evidence="2">The sequence shown here is derived from an EMBL/GenBank/DDBJ whole genome shotgun (WGS) entry which is preliminary data.</text>
</comment>